<sequence length="148" mass="17022">MINWTIRKADVSDADGLQKCMHKAYLQYADRIDIQTLPPMNVNYKDEIAFFPVWVVENKHQIIAGLVLVFEEDHASLANIAIDPDFQGKGLGKFLLNFAEQETRHKGYLEMELATHVLFTENVSFYTKQGWILVGQDGTKVYMKKQLI</sequence>
<keyword evidence="2 4" id="KW-0012">Acyltransferase</keyword>
<feature type="domain" description="N-acetyltransferase" evidence="3">
    <location>
        <begin position="4"/>
        <end position="148"/>
    </location>
</feature>
<dbReference type="PROSITE" id="PS51186">
    <property type="entry name" value="GNAT"/>
    <property type="match status" value="1"/>
</dbReference>
<dbReference type="CDD" id="cd04301">
    <property type="entry name" value="NAT_SF"/>
    <property type="match status" value="1"/>
</dbReference>
<comment type="caution">
    <text evidence="4">The sequence shown here is derived from an EMBL/GenBank/DDBJ whole genome shotgun (WGS) entry which is preliminary data.</text>
</comment>
<dbReference type="InterPro" id="IPR016181">
    <property type="entry name" value="Acyl_CoA_acyltransferase"/>
</dbReference>
<dbReference type="SUPFAM" id="SSF55729">
    <property type="entry name" value="Acyl-CoA N-acyltransferases (Nat)"/>
    <property type="match status" value="1"/>
</dbReference>
<dbReference type="Proteomes" id="UP001282284">
    <property type="component" value="Unassembled WGS sequence"/>
</dbReference>
<proteinExistence type="predicted"/>
<organism evidence="4 5">
    <name type="scientific">Sporosarcina saromensis</name>
    <dbReference type="NCBI Taxonomy" id="359365"/>
    <lineage>
        <taxon>Bacteria</taxon>
        <taxon>Bacillati</taxon>
        <taxon>Bacillota</taxon>
        <taxon>Bacilli</taxon>
        <taxon>Bacillales</taxon>
        <taxon>Caryophanaceae</taxon>
        <taxon>Sporosarcina</taxon>
    </lineage>
</organism>
<dbReference type="PANTHER" id="PTHR43420:SF52">
    <property type="entry name" value="N-ACETYLTRANSFERASE YODP"/>
    <property type="match status" value="1"/>
</dbReference>
<name>A0ABU4GDY1_9BACL</name>
<dbReference type="EC" id="2.3.1.-" evidence="4"/>
<dbReference type="GO" id="GO:0016746">
    <property type="term" value="F:acyltransferase activity"/>
    <property type="evidence" value="ECO:0007669"/>
    <property type="project" value="UniProtKB-KW"/>
</dbReference>
<dbReference type="EMBL" id="JAUBDI010000029">
    <property type="protein sequence ID" value="MDW0115106.1"/>
    <property type="molecule type" value="Genomic_DNA"/>
</dbReference>
<dbReference type="RefSeq" id="WP_317946668.1">
    <property type="nucleotide sequence ID" value="NZ_JAUBDI010000029.1"/>
</dbReference>
<evidence type="ECO:0000259" key="3">
    <source>
        <dbReference type="PROSITE" id="PS51186"/>
    </source>
</evidence>
<evidence type="ECO:0000256" key="1">
    <source>
        <dbReference type="ARBA" id="ARBA00022679"/>
    </source>
</evidence>
<protein>
    <submittedName>
        <fullName evidence="4">GNAT family N-acetyltransferase</fullName>
        <ecNumber evidence="4">2.3.1.-</ecNumber>
    </submittedName>
</protein>
<evidence type="ECO:0000256" key="2">
    <source>
        <dbReference type="ARBA" id="ARBA00023315"/>
    </source>
</evidence>
<reference evidence="4 5" key="1">
    <citation type="submission" date="2023-06" db="EMBL/GenBank/DDBJ databases">
        <title>Sporosarcina sp. nov., isolated from Korean traditional fermented seafood 'Jeotgal'.</title>
        <authorList>
            <person name="Yang A.I."/>
            <person name="Shin N.-R."/>
        </authorList>
    </citation>
    <scope>NUCLEOTIDE SEQUENCE [LARGE SCALE GENOMIC DNA]</scope>
    <source>
        <strain evidence="4 5">KCTC13119</strain>
    </source>
</reference>
<evidence type="ECO:0000313" key="5">
    <source>
        <dbReference type="Proteomes" id="UP001282284"/>
    </source>
</evidence>
<dbReference type="InterPro" id="IPR000182">
    <property type="entry name" value="GNAT_dom"/>
</dbReference>
<dbReference type="PANTHER" id="PTHR43420">
    <property type="entry name" value="ACETYLTRANSFERASE"/>
    <property type="match status" value="1"/>
</dbReference>
<evidence type="ECO:0000313" key="4">
    <source>
        <dbReference type="EMBL" id="MDW0115106.1"/>
    </source>
</evidence>
<accession>A0ABU4GDY1</accession>
<keyword evidence="5" id="KW-1185">Reference proteome</keyword>
<keyword evidence="1 4" id="KW-0808">Transferase</keyword>
<gene>
    <name evidence="4" type="ORF">QT711_18250</name>
</gene>
<dbReference type="Pfam" id="PF13508">
    <property type="entry name" value="Acetyltransf_7"/>
    <property type="match status" value="1"/>
</dbReference>
<dbReference type="Gene3D" id="3.40.630.30">
    <property type="match status" value="1"/>
</dbReference>
<dbReference type="InterPro" id="IPR050680">
    <property type="entry name" value="YpeA/RimI_acetyltransf"/>
</dbReference>